<reference evidence="6 7" key="1">
    <citation type="submission" date="2021-04" db="EMBL/GenBank/DDBJ databases">
        <title>Novel species identification of genus Shewanella.</title>
        <authorList>
            <person name="Liu G."/>
        </authorList>
    </citation>
    <scope>NUCLEOTIDE SEQUENCE [LARGE SCALE GENOMIC DNA]</scope>
    <source>
        <strain evidence="6 7">FJAT-54481</strain>
    </source>
</reference>
<evidence type="ECO:0000256" key="4">
    <source>
        <dbReference type="HAMAP-Rule" id="MF_00682"/>
    </source>
</evidence>
<dbReference type="InterPro" id="IPR036869">
    <property type="entry name" value="J_dom_sf"/>
</dbReference>
<dbReference type="InterPro" id="IPR009073">
    <property type="entry name" value="HscB_oligo_C"/>
</dbReference>
<accession>A0ABX7YXH8</accession>
<keyword evidence="7" id="KW-1185">Reference proteome</keyword>
<name>A0ABX7YXH8_9GAMM</name>
<sequence length="174" mass="20116">MNYFELFEIPQNFDVDVAELAERYRELQKAVHPDKFANASEQQKLLAISKTAQVNDAFQTLKDPIRRAEHMLSLRGIDINNESTTMKDTGFLMQQMEWREALEDLRGSDDIETGIAELEGDFSQYRKQLLENLRKQLADDQASAAIVAADQVRKLKFMAKLQDELIRIQDSLYD</sequence>
<evidence type="ECO:0000313" key="6">
    <source>
        <dbReference type="EMBL" id="QUN07025.1"/>
    </source>
</evidence>
<dbReference type="CDD" id="cd06257">
    <property type="entry name" value="DnaJ"/>
    <property type="match status" value="1"/>
</dbReference>
<dbReference type="RefSeq" id="WP_212596030.1">
    <property type="nucleotide sequence ID" value="NZ_CP073587.1"/>
</dbReference>
<protein>
    <recommendedName>
        <fullName evidence="4">Co-chaperone protein HscB homolog</fullName>
    </recommendedName>
</protein>
<dbReference type="InterPro" id="IPR001623">
    <property type="entry name" value="DnaJ_domain"/>
</dbReference>
<dbReference type="EMBL" id="CP073587">
    <property type="protein sequence ID" value="QUN07025.1"/>
    <property type="molecule type" value="Genomic_DNA"/>
</dbReference>
<proteinExistence type="inferred from homology"/>
<gene>
    <name evidence="4 6" type="primary">hscB</name>
    <name evidence="6" type="ORF">KDN34_06205</name>
</gene>
<dbReference type="InterPro" id="IPR036386">
    <property type="entry name" value="HscB_C_sf"/>
</dbReference>
<dbReference type="NCBIfam" id="TIGR00714">
    <property type="entry name" value="hscB"/>
    <property type="match status" value="1"/>
</dbReference>
<dbReference type="Gene3D" id="1.20.1280.20">
    <property type="entry name" value="HscB, C-terminal domain"/>
    <property type="match status" value="1"/>
</dbReference>
<comment type="similarity">
    <text evidence="1 4">Belongs to the HscB family.</text>
</comment>
<evidence type="ECO:0000313" key="7">
    <source>
        <dbReference type="Proteomes" id="UP000679575"/>
    </source>
</evidence>
<dbReference type="NCBIfam" id="NF003449">
    <property type="entry name" value="PRK05014.1"/>
    <property type="match status" value="1"/>
</dbReference>
<evidence type="ECO:0000259" key="5">
    <source>
        <dbReference type="PROSITE" id="PS50076"/>
    </source>
</evidence>
<feature type="domain" description="J" evidence="5">
    <location>
        <begin position="2"/>
        <end position="74"/>
    </location>
</feature>
<comment type="function">
    <text evidence="3 4">Co-chaperone involved in the maturation of iron-sulfur cluster-containing proteins. Seems to help targeting proteins to be folded toward HscA.</text>
</comment>
<dbReference type="PROSITE" id="PS50076">
    <property type="entry name" value="DNAJ_2"/>
    <property type="match status" value="1"/>
</dbReference>
<dbReference type="PANTHER" id="PTHR14021:SF15">
    <property type="entry name" value="IRON-SULFUR CLUSTER CO-CHAPERONE PROTEIN HSCB"/>
    <property type="match status" value="1"/>
</dbReference>
<organism evidence="6 7">
    <name type="scientific">Shewanella yunxiaonensis</name>
    <dbReference type="NCBI Taxonomy" id="2829809"/>
    <lineage>
        <taxon>Bacteria</taxon>
        <taxon>Pseudomonadati</taxon>
        <taxon>Pseudomonadota</taxon>
        <taxon>Gammaproteobacteria</taxon>
        <taxon>Alteromonadales</taxon>
        <taxon>Shewanellaceae</taxon>
        <taxon>Shewanella</taxon>
    </lineage>
</organism>
<dbReference type="HAMAP" id="MF_00682">
    <property type="entry name" value="HscB"/>
    <property type="match status" value="1"/>
</dbReference>
<dbReference type="SMART" id="SM00271">
    <property type="entry name" value="DnaJ"/>
    <property type="match status" value="1"/>
</dbReference>
<dbReference type="Proteomes" id="UP000679575">
    <property type="component" value="Chromosome"/>
</dbReference>
<comment type="subunit">
    <text evidence="4">Interacts with HscA and stimulates its ATPase activity.</text>
</comment>
<dbReference type="Pfam" id="PF00226">
    <property type="entry name" value="DnaJ"/>
    <property type="match status" value="1"/>
</dbReference>
<dbReference type="SUPFAM" id="SSF47144">
    <property type="entry name" value="HSC20 (HSCB), C-terminal oligomerisation domain"/>
    <property type="match status" value="1"/>
</dbReference>
<evidence type="ECO:0000256" key="1">
    <source>
        <dbReference type="ARBA" id="ARBA00010476"/>
    </source>
</evidence>
<keyword evidence="2 4" id="KW-0143">Chaperone</keyword>
<dbReference type="Pfam" id="PF07743">
    <property type="entry name" value="HSCB_C"/>
    <property type="match status" value="1"/>
</dbReference>
<dbReference type="Gene3D" id="1.10.287.110">
    <property type="entry name" value="DnaJ domain"/>
    <property type="match status" value="1"/>
</dbReference>
<dbReference type="SUPFAM" id="SSF46565">
    <property type="entry name" value="Chaperone J-domain"/>
    <property type="match status" value="1"/>
</dbReference>
<evidence type="ECO:0000256" key="2">
    <source>
        <dbReference type="ARBA" id="ARBA00023186"/>
    </source>
</evidence>
<dbReference type="PANTHER" id="PTHR14021">
    <property type="entry name" value="IRON-SULFUR CLUSTER CO-CHAPERONE PROTEIN HSCB"/>
    <property type="match status" value="1"/>
</dbReference>
<dbReference type="InterPro" id="IPR004640">
    <property type="entry name" value="HscB"/>
</dbReference>
<evidence type="ECO:0000256" key="3">
    <source>
        <dbReference type="ARBA" id="ARBA00025596"/>
    </source>
</evidence>